<evidence type="ECO:0008006" key="3">
    <source>
        <dbReference type="Google" id="ProtNLM"/>
    </source>
</evidence>
<dbReference type="Proteomes" id="UP000799750">
    <property type="component" value="Unassembled WGS sequence"/>
</dbReference>
<proteinExistence type="predicted"/>
<dbReference type="AlphaFoldDB" id="A0A6A6RBE1"/>
<protein>
    <recommendedName>
        <fullName evidence="3">Lysine-specific metallo-endopeptidase domain-containing protein</fullName>
    </recommendedName>
</protein>
<gene>
    <name evidence="1" type="ORF">BU16DRAFT_613528</name>
</gene>
<organism evidence="1 2">
    <name type="scientific">Lophium mytilinum</name>
    <dbReference type="NCBI Taxonomy" id="390894"/>
    <lineage>
        <taxon>Eukaryota</taxon>
        <taxon>Fungi</taxon>
        <taxon>Dikarya</taxon>
        <taxon>Ascomycota</taxon>
        <taxon>Pezizomycotina</taxon>
        <taxon>Dothideomycetes</taxon>
        <taxon>Pleosporomycetidae</taxon>
        <taxon>Mytilinidiales</taxon>
        <taxon>Mytilinidiaceae</taxon>
        <taxon>Lophium</taxon>
    </lineage>
</organism>
<dbReference type="OrthoDB" id="4585232at2759"/>
<reference evidence="1" key="1">
    <citation type="journal article" date="2020" name="Stud. Mycol.">
        <title>101 Dothideomycetes genomes: a test case for predicting lifestyles and emergence of pathogens.</title>
        <authorList>
            <person name="Haridas S."/>
            <person name="Albert R."/>
            <person name="Binder M."/>
            <person name="Bloem J."/>
            <person name="Labutti K."/>
            <person name="Salamov A."/>
            <person name="Andreopoulos B."/>
            <person name="Baker S."/>
            <person name="Barry K."/>
            <person name="Bills G."/>
            <person name="Bluhm B."/>
            <person name="Cannon C."/>
            <person name="Castanera R."/>
            <person name="Culley D."/>
            <person name="Daum C."/>
            <person name="Ezra D."/>
            <person name="Gonzalez J."/>
            <person name="Henrissat B."/>
            <person name="Kuo A."/>
            <person name="Liang C."/>
            <person name="Lipzen A."/>
            <person name="Lutzoni F."/>
            <person name="Magnuson J."/>
            <person name="Mondo S."/>
            <person name="Nolan M."/>
            <person name="Ohm R."/>
            <person name="Pangilinan J."/>
            <person name="Park H.-J."/>
            <person name="Ramirez L."/>
            <person name="Alfaro M."/>
            <person name="Sun H."/>
            <person name="Tritt A."/>
            <person name="Yoshinaga Y."/>
            <person name="Zwiers L.-H."/>
            <person name="Turgeon B."/>
            <person name="Goodwin S."/>
            <person name="Spatafora J."/>
            <person name="Crous P."/>
            <person name="Grigoriev I."/>
        </authorList>
    </citation>
    <scope>NUCLEOTIDE SEQUENCE</scope>
    <source>
        <strain evidence="1">CBS 269.34</strain>
    </source>
</reference>
<name>A0A6A6RBE1_9PEZI</name>
<accession>A0A6A6RBE1</accession>
<evidence type="ECO:0000313" key="1">
    <source>
        <dbReference type="EMBL" id="KAF2501676.1"/>
    </source>
</evidence>
<dbReference type="EMBL" id="MU004182">
    <property type="protein sequence ID" value="KAF2501676.1"/>
    <property type="molecule type" value="Genomic_DNA"/>
</dbReference>
<sequence>MLSDLVSHTILHELAHAVRDDIADVQPQPYGYTNVIVKEAQDAIKNADNLIMELDYSTPRVTFPDGTSDADKAEAENDCQKGFLTYLPDITKRIVAAAKMLARMFWA</sequence>
<evidence type="ECO:0000313" key="2">
    <source>
        <dbReference type="Proteomes" id="UP000799750"/>
    </source>
</evidence>
<keyword evidence="2" id="KW-1185">Reference proteome</keyword>